<keyword evidence="2" id="KW-0378">Hydrolase</keyword>
<evidence type="ECO:0000256" key="1">
    <source>
        <dbReference type="ARBA" id="ARBA00022670"/>
    </source>
</evidence>
<protein>
    <submittedName>
        <fullName evidence="4">ATP-dependent Clp protease proteolytic subunit</fullName>
    </submittedName>
</protein>
<dbReference type="AlphaFoldDB" id="A0A943SSH4"/>
<dbReference type="GO" id="GO:0051117">
    <property type="term" value="F:ATPase binding"/>
    <property type="evidence" value="ECO:0007669"/>
    <property type="project" value="TreeGrafter"/>
</dbReference>
<keyword evidence="1 4" id="KW-0645">Protease</keyword>
<dbReference type="GO" id="GO:0004252">
    <property type="term" value="F:serine-type endopeptidase activity"/>
    <property type="evidence" value="ECO:0007669"/>
    <property type="project" value="TreeGrafter"/>
</dbReference>
<dbReference type="GO" id="GO:0006515">
    <property type="term" value="P:protein quality control for misfolded or incompletely synthesized proteins"/>
    <property type="evidence" value="ECO:0007669"/>
    <property type="project" value="TreeGrafter"/>
</dbReference>
<dbReference type="GO" id="GO:0009368">
    <property type="term" value="C:endopeptidase Clp complex"/>
    <property type="evidence" value="ECO:0007669"/>
    <property type="project" value="TreeGrafter"/>
</dbReference>
<accession>A0A943SSH4</accession>
<evidence type="ECO:0000256" key="2">
    <source>
        <dbReference type="ARBA" id="ARBA00022801"/>
    </source>
</evidence>
<dbReference type="GO" id="GO:0004176">
    <property type="term" value="F:ATP-dependent peptidase activity"/>
    <property type="evidence" value="ECO:0007669"/>
    <property type="project" value="TreeGrafter"/>
</dbReference>
<sequence>GGGTQQTDMAIAAEHLLKTRNNLEKILAENSGQSIEKVHADAERDNWMSAQETLEYGFIDEIMANNKLG</sequence>
<dbReference type="InterPro" id="IPR029045">
    <property type="entry name" value="ClpP/crotonase-like_dom_sf"/>
</dbReference>
<dbReference type="Gene3D" id="3.90.226.10">
    <property type="entry name" value="2-enoyl-CoA Hydratase, Chain A, domain 1"/>
    <property type="match status" value="1"/>
</dbReference>
<evidence type="ECO:0000256" key="3">
    <source>
        <dbReference type="ARBA" id="ARBA00022825"/>
    </source>
</evidence>
<keyword evidence="3" id="KW-0720">Serine protease</keyword>
<proteinExistence type="predicted"/>
<evidence type="ECO:0000313" key="4">
    <source>
        <dbReference type="EMBL" id="MBS6536006.1"/>
    </source>
</evidence>
<evidence type="ECO:0000313" key="5">
    <source>
        <dbReference type="Proteomes" id="UP000761167"/>
    </source>
</evidence>
<gene>
    <name evidence="4" type="ORF">KH363_00495</name>
</gene>
<dbReference type="Proteomes" id="UP000761167">
    <property type="component" value="Unassembled WGS sequence"/>
</dbReference>
<organism evidence="4 5">
    <name type="scientific">Streptococcus parasanguinis</name>
    <dbReference type="NCBI Taxonomy" id="1318"/>
    <lineage>
        <taxon>Bacteria</taxon>
        <taxon>Bacillati</taxon>
        <taxon>Bacillota</taxon>
        <taxon>Bacilli</taxon>
        <taxon>Lactobacillales</taxon>
        <taxon>Streptococcaceae</taxon>
        <taxon>Streptococcus</taxon>
    </lineage>
</organism>
<dbReference type="EMBL" id="JAGZZN010000001">
    <property type="protein sequence ID" value="MBS6536006.1"/>
    <property type="molecule type" value="Genomic_DNA"/>
</dbReference>
<dbReference type="InterPro" id="IPR023562">
    <property type="entry name" value="ClpP/TepA"/>
</dbReference>
<name>A0A943SSH4_STRPA</name>
<dbReference type="Pfam" id="PF00574">
    <property type="entry name" value="CLP_protease"/>
    <property type="match status" value="1"/>
</dbReference>
<comment type="caution">
    <text evidence="4">The sequence shown here is derived from an EMBL/GenBank/DDBJ whole genome shotgun (WGS) entry which is preliminary data.</text>
</comment>
<dbReference type="PANTHER" id="PTHR10381:SF70">
    <property type="entry name" value="ATP-DEPENDENT CLP PROTEASE PROTEOLYTIC SUBUNIT"/>
    <property type="match status" value="1"/>
</dbReference>
<feature type="non-terminal residue" evidence="4">
    <location>
        <position position="1"/>
    </location>
</feature>
<dbReference type="SUPFAM" id="SSF52096">
    <property type="entry name" value="ClpP/crotonase"/>
    <property type="match status" value="1"/>
</dbReference>
<dbReference type="PANTHER" id="PTHR10381">
    <property type="entry name" value="ATP-DEPENDENT CLP PROTEASE PROTEOLYTIC SUBUNIT"/>
    <property type="match status" value="1"/>
</dbReference>
<reference evidence="4" key="1">
    <citation type="submission" date="2021-02" db="EMBL/GenBank/DDBJ databases">
        <title>Infant gut strain persistence is associated with maternal origin, phylogeny, and functional potential including surface adhesion and iron acquisition.</title>
        <authorList>
            <person name="Lou Y.C."/>
        </authorList>
    </citation>
    <scope>NUCLEOTIDE SEQUENCE</scope>
    <source>
        <strain evidence="4">L3_060_000G1_dasL3_060_000G1_metabat.metabat.86_ sub</strain>
    </source>
</reference>